<sequence>MRHELQMGEWVITSDNSAAIGEKPHDVVAASDKITAKFAARVALLEQWAAGSDPEAMLLHNFSGEIQWNRYVEGIHELFAEIGIEAPKIVGSSETNMETMQSGLAVTMLGRRREEINSESLQWFIYGMPLVGKEVLEKREQIADMKKIYEALREGLAAQIWPVGSKGIAKEAEHLFGRKISMADEVDLEVSGGPASCVLIGVRPEQIESLKPHFGQYVFPLEMEAPR</sequence>
<protein>
    <submittedName>
        <fullName evidence="1">Alpha-ribazole-5-phosphate synthase</fullName>
    </submittedName>
</protein>
<proteinExistence type="predicted"/>
<keyword evidence="2" id="KW-1185">Reference proteome</keyword>
<evidence type="ECO:0000313" key="1">
    <source>
        <dbReference type="EMBL" id="MDN7244785.1"/>
    </source>
</evidence>
<comment type="caution">
    <text evidence="1">The sequence shown here is derived from an EMBL/GenBank/DDBJ whole genome shotgun (WGS) entry which is preliminary data.</text>
</comment>
<dbReference type="Proteomes" id="UP001172142">
    <property type="component" value="Unassembled WGS sequence"/>
</dbReference>
<dbReference type="EMBL" id="JAUJWU010000001">
    <property type="protein sequence ID" value="MDN7244785.1"/>
    <property type="molecule type" value="Genomic_DNA"/>
</dbReference>
<accession>A0ABT8NA72</accession>
<evidence type="ECO:0000313" key="2">
    <source>
        <dbReference type="Proteomes" id="UP001172142"/>
    </source>
</evidence>
<reference evidence="1 2" key="1">
    <citation type="submission" date="2023-07" db="EMBL/GenBank/DDBJ databases">
        <title>Novel species in genus Planococcus.</title>
        <authorList>
            <person name="Ning S."/>
        </authorList>
    </citation>
    <scope>NUCLEOTIDE SEQUENCE [LARGE SCALE GENOMIC DNA]</scope>
    <source>
        <strain evidence="1 2">N017</strain>
    </source>
</reference>
<organism evidence="1 2">
    <name type="scientific">Planococcus shenhongbingii</name>
    <dbReference type="NCBI Taxonomy" id="3058398"/>
    <lineage>
        <taxon>Bacteria</taxon>
        <taxon>Bacillati</taxon>
        <taxon>Bacillota</taxon>
        <taxon>Bacilli</taxon>
        <taxon>Bacillales</taxon>
        <taxon>Caryophanaceae</taxon>
        <taxon>Planococcus</taxon>
    </lineage>
</organism>
<dbReference type="RefSeq" id="WP_301855266.1">
    <property type="nucleotide sequence ID" value="NZ_JAUJWU010000001.1"/>
</dbReference>
<gene>
    <name evidence="1" type="ORF">QWY13_04690</name>
</gene>
<name>A0ABT8NA72_9BACL</name>